<evidence type="ECO:0000313" key="5">
    <source>
        <dbReference type="EMBL" id="MFC5506713.1"/>
    </source>
</evidence>
<dbReference type="GO" id="GO:0052621">
    <property type="term" value="F:diguanylate cyclase activity"/>
    <property type="evidence" value="ECO:0007669"/>
    <property type="project" value="UniProtKB-EC"/>
</dbReference>
<dbReference type="PROSITE" id="PS50887">
    <property type="entry name" value="GGDEF"/>
    <property type="match status" value="1"/>
</dbReference>
<dbReference type="NCBIfam" id="TIGR00254">
    <property type="entry name" value="GGDEF"/>
    <property type="match status" value="1"/>
</dbReference>
<dbReference type="SMART" id="SM00267">
    <property type="entry name" value="GGDEF"/>
    <property type="match status" value="1"/>
</dbReference>
<proteinExistence type="predicted"/>
<comment type="caution">
    <text evidence="5">The sequence shown here is derived from an EMBL/GenBank/DDBJ whole genome shotgun (WGS) entry which is preliminary data.</text>
</comment>
<dbReference type="Proteomes" id="UP001596060">
    <property type="component" value="Unassembled WGS sequence"/>
</dbReference>
<dbReference type="Pfam" id="PF00990">
    <property type="entry name" value="GGDEF"/>
    <property type="match status" value="1"/>
</dbReference>
<evidence type="ECO:0000313" key="6">
    <source>
        <dbReference type="Proteomes" id="UP001596060"/>
    </source>
</evidence>
<dbReference type="InterPro" id="IPR029787">
    <property type="entry name" value="Nucleotide_cyclase"/>
</dbReference>
<feature type="domain" description="GGDEF" evidence="4">
    <location>
        <begin position="209"/>
        <end position="344"/>
    </location>
</feature>
<dbReference type="InterPro" id="IPR000160">
    <property type="entry name" value="GGDEF_dom"/>
</dbReference>
<dbReference type="SUPFAM" id="SSF55073">
    <property type="entry name" value="Nucleotide cyclase"/>
    <property type="match status" value="1"/>
</dbReference>
<comment type="catalytic activity">
    <reaction evidence="2">
        <text>2 GTP = 3',3'-c-di-GMP + 2 diphosphate</text>
        <dbReference type="Rhea" id="RHEA:24898"/>
        <dbReference type="ChEBI" id="CHEBI:33019"/>
        <dbReference type="ChEBI" id="CHEBI:37565"/>
        <dbReference type="ChEBI" id="CHEBI:58805"/>
        <dbReference type="EC" id="2.7.7.65"/>
    </reaction>
</comment>
<sequence>MTHVVAERVGPDGLADRVVAAMRLHGSPSYPRAFEVWYAHLSGEMPALSANLLQVVVEAEGKVEGAALDRLYDRFIRTDQIVDQAERTSGQILHELTTLTEAITASLDASERHHRELCEISEQGPSSPERTKLHAWVETLVLSTRAEVARKAKLETRLRDSAREIRVLREALATTRLEAQTDTLTGLANRRHFEERLQTYVAQVAKSGLPLTLIMADIDFFKRFNDEHGHLTGDQVLRLVARTMTDKFPKTAVITRFGGEEFAIILPDTPLSGGWDCAEAVRQTLLARELIKRSTNESLGRVTLSLGVAAHRPGDTPETLTDRADHALLMAKRKGRNRTETQDALPQSPVVDG</sequence>
<accession>A0ABW0P3I2</accession>
<evidence type="ECO:0000256" key="1">
    <source>
        <dbReference type="ARBA" id="ARBA00012528"/>
    </source>
</evidence>
<dbReference type="PANTHER" id="PTHR45138:SF9">
    <property type="entry name" value="DIGUANYLATE CYCLASE DGCM-RELATED"/>
    <property type="match status" value="1"/>
</dbReference>
<dbReference type="RefSeq" id="WP_067254366.1">
    <property type="nucleotide sequence ID" value="NZ_JBHSLU010000047.1"/>
</dbReference>
<dbReference type="InterPro" id="IPR043128">
    <property type="entry name" value="Rev_trsase/Diguanyl_cyclase"/>
</dbReference>
<feature type="region of interest" description="Disordered" evidence="3">
    <location>
        <begin position="333"/>
        <end position="353"/>
    </location>
</feature>
<evidence type="ECO:0000256" key="2">
    <source>
        <dbReference type="ARBA" id="ARBA00034247"/>
    </source>
</evidence>
<evidence type="ECO:0000256" key="3">
    <source>
        <dbReference type="SAM" id="MobiDB-lite"/>
    </source>
</evidence>
<dbReference type="InterPro" id="IPR050469">
    <property type="entry name" value="Diguanylate_Cyclase"/>
</dbReference>
<organism evidence="5 6">
    <name type="scientific">Bosea massiliensis</name>
    <dbReference type="NCBI Taxonomy" id="151419"/>
    <lineage>
        <taxon>Bacteria</taxon>
        <taxon>Pseudomonadati</taxon>
        <taxon>Pseudomonadota</taxon>
        <taxon>Alphaproteobacteria</taxon>
        <taxon>Hyphomicrobiales</taxon>
        <taxon>Boseaceae</taxon>
        <taxon>Bosea</taxon>
    </lineage>
</organism>
<name>A0ABW0P3I2_9HYPH</name>
<reference evidence="6" key="1">
    <citation type="journal article" date="2019" name="Int. J. Syst. Evol. Microbiol.">
        <title>The Global Catalogue of Microorganisms (GCM) 10K type strain sequencing project: providing services to taxonomists for standard genome sequencing and annotation.</title>
        <authorList>
            <consortium name="The Broad Institute Genomics Platform"/>
            <consortium name="The Broad Institute Genome Sequencing Center for Infectious Disease"/>
            <person name="Wu L."/>
            <person name="Ma J."/>
        </authorList>
    </citation>
    <scope>NUCLEOTIDE SEQUENCE [LARGE SCALE GENOMIC DNA]</scope>
    <source>
        <strain evidence="6">CCUG 43117</strain>
    </source>
</reference>
<dbReference type="CDD" id="cd01949">
    <property type="entry name" value="GGDEF"/>
    <property type="match status" value="1"/>
</dbReference>
<dbReference type="Gene3D" id="3.30.70.270">
    <property type="match status" value="1"/>
</dbReference>
<keyword evidence="5" id="KW-0548">Nucleotidyltransferase</keyword>
<dbReference type="EC" id="2.7.7.65" evidence="1"/>
<keyword evidence="5" id="KW-0808">Transferase</keyword>
<dbReference type="PANTHER" id="PTHR45138">
    <property type="entry name" value="REGULATORY COMPONENTS OF SENSORY TRANSDUCTION SYSTEM"/>
    <property type="match status" value="1"/>
</dbReference>
<evidence type="ECO:0000259" key="4">
    <source>
        <dbReference type="PROSITE" id="PS50887"/>
    </source>
</evidence>
<keyword evidence="6" id="KW-1185">Reference proteome</keyword>
<gene>
    <name evidence="5" type="ORF">ACFPN9_15755</name>
</gene>
<protein>
    <recommendedName>
        <fullName evidence="1">diguanylate cyclase</fullName>
        <ecNumber evidence="1">2.7.7.65</ecNumber>
    </recommendedName>
</protein>
<dbReference type="EMBL" id="JBHSLU010000047">
    <property type="protein sequence ID" value="MFC5506713.1"/>
    <property type="molecule type" value="Genomic_DNA"/>
</dbReference>